<protein>
    <submittedName>
        <fullName evidence="1">Uncharacterized protein</fullName>
    </submittedName>
</protein>
<dbReference type="Proteomes" id="UP001060085">
    <property type="component" value="Linkage Group LG07"/>
</dbReference>
<keyword evidence="2" id="KW-1185">Reference proteome</keyword>
<gene>
    <name evidence="1" type="ORF">M9H77_31369</name>
</gene>
<name>A0ACC0A2J6_CATRO</name>
<accession>A0ACC0A2J6</accession>
<organism evidence="1 2">
    <name type="scientific">Catharanthus roseus</name>
    <name type="common">Madagascar periwinkle</name>
    <name type="synonym">Vinca rosea</name>
    <dbReference type="NCBI Taxonomy" id="4058"/>
    <lineage>
        <taxon>Eukaryota</taxon>
        <taxon>Viridiplantae</taxon>
        <taxon>Streptophyta</taxon>
        <taxon>Embryophyta</taxon>
        <taxon>Tracheophyta</taxon>
        <taxon>Spermatophyta</taxon>
        <taxon>Magnoliopsida</taxon>
        <taxon>eudicotyledons</taxon>
        <taxon>Gunneridae</taxon>
        <taxon>Pentapetalae</taxon>
        <taxon>asterids</taxon>
        <taxon>lamiids</taxon>
        <taxon>Gentianales</taxon>
        <taxon>Apocynaceae</taxon>
        <taxon>Rauvolfioideae</taxon>
        <taxon>Vinceae</taxon>
        <taxon>Catharanthinae</taxon>
        <taxon>Catharanthus</taxon>
    </lineage>
</organism>
<reference evidence="2" key="1">
    <citation type="journal article" date="2023" name="Nat. Plants">
        <title>Single-cell RNA sequencing provides a high-resolution roadmap for understanding the multicellular compartmentation of specialized metabolism.</title>
        <authorList>
            <person name="Sun S."/>
            <person name="Shen X."/>
            <person name="Li Y."/>
            <person name="Li Y."/>
            <person name="Wang S."/>
            <person name="Li R."/>
            <person name="Zhang H."/>
            <person name="Shen G."/>
            <person name="Guo B."/>
            <person name="Wei J."/>
            <person name="Xu J."/>
            <person name="St-Pierre B."/>
            <person name="Chen S."/>
            <person name="Sun C."/>
        </authorList>
    </citation>
    <scope>NUCLEOTIDE SEQUENCE [LARGE SCALE GENOMIC DNA]</scope>
</reference>
<sequence length="150" mass="17526">MVDKLDEPVCPTLHHLKKTNNCGHCDALKFEYEPSEWKEIQEQLQPGQRPRDCPYLTSRVFKAKLQDLKDQLFKKEIFRKVAAHVCVIVIKSPDQFDKFVCAELPDKNRFPELLDLVVKHVMHGSCGAKNKRNSCMVNGKFKFHYHRAFL</sequence>
<dbReference type="EMBL" id="CM044707">
    <property type="protein sequence ID" value="KAI5654182.1"/>
    <property type="molecule type" value="Genomic_DNA"/>
</dbReference>
<proteinExistence type="predicted"/>
<evidence type="ECO:0000313" key="2">
    <source>
        <dbReference type="Proteomes" id="UP001060085"/>
    </source>
</evidence>
<comment type="caution">
    <text evidence="1">The sequence shown here is derived from an EMBL/GenBank/DDBJ whole genome shotgun (WGS) entry which is preliminary data.</text>
</comment>
<evidence type="ECO:0000313" key="1">
    <source>
        <dbReference type="EMBL" id="KAI5654182.1"/>
    </source>
</evidence>